<proteinExistence type="predicted"/>
<dbReference type="Proteomes" id="UP001597118">
    <property type="component" value="Unassembled WGS sequence"/>
</dbReference>
<organism evidence="1 2">
    <name type="scientific">Pseudopedobacter beijingensis</name>
    <dbReference type="NCBI Taxonomy" id="1207056"/>
    <lineage>
        <taxon>Bacteria</taxon>
        <taxon>Pseudomonadati</taxon>
        <taxon>Bacteroidota</taxon>
        <taxon>Sphingobacteriia</taxon>
        <taxon>Sphingobacteriales</taxon>
        <taxon>Sphingobacteriaceae</taxon>
        <taxon>Pseudopedobacter</taxon>
    </lineage>
</organism>
<dbReference type="RefSeq" id="WP_379660646.1">
    <property type="nucleotide sequence ID" value="NZ_JBHUDG010000001.1"/>
</dbReference>
<reference evidence="2" key="1">
    <citation type="journal article" date="2019" name="Int. J. Syst. Evol. Microbiol.">
        <title>The Global Catalogue of Microorganisms (GCM) 10K type strain sequencing project: providing services to taxonomists for standard genome sequencing and annotation.</title>
        <authorList>
            <consortium name="The Broad Institute Genomics Platform"/>
            <consortium name="The Broad Institute Genome Sequencing Center for Infectious Disease"/>
            <person name="Wu L."/>
            <person name="Ma J."/>
        </authorList>
    </citation>
    <scope>NUCLEOTIDE SEQUENCE [LARGE SCALE GENOMIC DNA]</scope>
    <source>
        <strain evidence="2">CCUG 53762</strain>
    </source>
</reference>
<dbReference type="EMBL" id="JBHUDG010000001">
    <property type="protein sequence ID" value="MFD1628257.1"/>
    <property type="molecule type" value="Genomic_DNA"/>
</dbReference>
<accession>A0ABW4I755</accession>
<gene>
    <name evidence="1" type="ORF">ACFSAH_00130</name>
</gene>
<sequence>MELSLIKKLKIKSGQKVYLANAPSEFIDFMNGLHKDFELVTTAKDQDVIILFVENSNVLYSSLNQLHIAITTSSLCWICYPKKTSNIKSDLEMMSSWKDLEKYELRPVASIAIDKNWTGLQIKPIDTVKKSGISNESIAQNELGEFIDVKNRIITLPENLDNLLNSFPEEKSFFNTLSYTCKKEYLIWLLTAKQEKTKLSRQTAFIEKLRNQKKSPSEK</sequence>
<name>A0ABW4I755_9SPHI</name>
<comment type="caution">
    <text evidence="1">The sequence shown here is derived from an EMBL/GenBank/DDBJ whole genome shotgun (WGS) entry which is preliminary data.</text>
</comment>
<keyword evidence="2" id="KW-1185">Reference proteome</keyword>
<evidence type="ECO:0000313" key="1">
    <source>
        <dbReference type="EMBL" id="MFD1628257.1"/>
    </source>
</evidence>
<dbReference type="Pfam" id="PF13376">
    <property type="entry name" value="OmdA"/>
    <property type="match status" value="1"/>
</dbReference>
<evidence type="ECO:0000313" key="2">
    <source>
        <dbReference type="Proteomes" id="UP001597118"/>
    </source>
</evidence>
<protein>
    <submittedName>
        <fullName evidence="1">YdeI/OmpD-associated family protein</fullName>
    </submittedName>
</protein>